<name>A0A8D8A7A4_CULPI</name>
<reference evidence="1" key="1">
    <citation type="submission" date="2021-05" db="EMBL/GenBank/DDBJ databases">
        <authorList>
            <person name="Alioto T."/>
            <person name="Alioto T."/>
            <person name="Gomez Garrido J."/>
        </authorList>
    </citation>
    <scope>NUCLEOTIDE SEQUENCE</scope>
</reference>
<proteinExistence type="predicted"/>
<sequence length="126" mass="14595">MLLQALIILHFCWMYVLENMNIFGYSILLNHLLSSHRCLRLPLRSNSITRIFLTLPFKGSYSHTLYWECFKVSSRRRYPRFCGRRRSMLQLASLGKASSCAVPRAKSREVTLPSDSRSVLVLLGVE</sequence>
<evidence type="ECO:0000313" key="1">
    <source>
        <dbReference type="EMBL" id="CAG6449823.1"/>
    </source>
</evidence>
<organism evidence="1">
    <name type="scientific">Culex pipiens</name>
    <name type="common">House mosquito</name>
    <dbReference type="NCBI Taxonomy" id="7175"/>
    <lineage>
        <taxon>Eukaryota</taxon>
        <taxon>Metazoa</taxon>
        <taxon>Ecdysozoa</taxon>
        <taxon>Arthropoda</taxon>
        <taxon>Hexapoda</taxon>
        <taxon>Insecta</taxon>
        <taxon>Pterygota</taxon>
        <taxon>Neoptera</taxon>
        <taxon>Endopterygota</taxon>
        <taxon>Diptera</taxon>
        <taxon>Nematocera</taxon>
        <taxon>Culicoidea</taxon>
        <taxon>Culicidae</taxon>
        <taxon>Culicinae</taxon>
        <taxon>Culicini</taxon>
        <taxon>Culex</taxon>
        <taxon>Culex</taxon>
    </lineage>
</organism>
<protein>
    <submittedName>
        <fullName evidence="1">(northern house mosquito) hypothetical protein</fullName>
    </submittedName>
</protein>
<accession>A0A8D8A7A4</accession>
<dbReference type="EMBL" id="HBUE01014112">
    <property type="protein sequence ID" value="CAG6449823.1"/>
    <property type="molecule type" value="Transcribed_RNA"/>
</dbReference>
<dbReference type="AlphaFoldDB" id="A0A8D8A7A4"/>